<dbReference type="Proteomes" id="UP001363151">
    <property type="component" value="Unassembled WGS sequence"/>
</dbReference>
<proteinExistence type="inferred from homology"/>
<organism evidence="15 16">
    <name type="scientific">Aureococcus anophagefferens</name>
    <name type="common">Harmful bloom alga</name>
    <dbReference type="NCBI Taxonomy" id="44056"/>
    <lineage>
        <taxon>Eukaryota</taxon>
        <taxon>Sar</taxon>
        <taxon>Stramenopiles</taxon>
        <taxon>Ochrophyta</taxon>
        <taxon>Pelagophyceae</taxon>
        <taxon>Pelagomonadales</taxon>
        <taxon>Pelagomonadaceae</taxon>
        <taxon>Aureococcus</taxon>
    </lineage>
</organism>
<sequence length="637" mass="67188">MLAKLLGLCFLRQLEASEFPSLSGHPTATMSSKKIGLHVCGWTGCKFTRRAVDMANTLSVLYPTQYEATPHLTETRDQYRELLPQYRSAVPDDEAAQKHTSAPFVYSEEGGATTFVGGCDAAVDWARARLAPSAAAAAASSMVDDGFTKEHGFDYDVVVVGGGSGGLACSKECAKLGAKVAVLDFVKPSPAGSTWGLGGTCVNVGCIPKKLMHTASIIGETLKDDAAAFGWKDAAAGAHDWESMKSTVQDHIKSLNFKYRVALREAGITYLNRLGEFEDKNTISLTDKKGNKTSVTAARFIVAVGGRPNKLGCPGGEHAIDSDDLFSLPKAPGRVLCVGGGYIALECGGFTAGMGYPTTCMVRSILLRGFDRECVGKIEAHIKHHGVQLQVGVTPAKIEKDAATGVLTVTDSGGGVHEYDTVLVATGRYADTAALGIDNVPGASANVNAKTKKLECVDEQLPGAPHVYAIGDVVEGRPELTPVAIEAGLRLARRLFGGKTEPMDYECVATTIFTPLEYGTIGLSEDDAKAQLGECNVESYISEFAPLEYALSEARSERGDGCFAKLVVDKSTGKVVGFHYLGPNAGEITQGFSIAMRKGATYADFISTVGIHPTVAEEFTSMTVTKSSGESAAKGGC</sequence>
<keyword evidence="4 11" id="KW-0285">Flavoprotein</keyword>
<dbReference type="NCBIfam" id="TIGR01438">
    <property type="entry name" value="TGR"/>
    <property type="match status" value="1"/>
</dbReference>
<feature type="signal peptide" evidence="12">
    <location>
        <begin position="1"/>
        <end position="16"/>
    </location>
</feature>
<keyword evidence="10 11" id="KW-0676">Redox-active center</keyword>
<keyword evidence="8 11" id="KW-0560">Oxidoreductase</keyword>
<keyword evidence="6" id="KW-0521">NADP</keyword>
<evidence type="ECO:0000256" key="12">
    <source>
        <dbReference type="SAM" id="SignalP"/>
    </source>
</evidence>
<keyword evidence="9" id="KW-1015">Disulfide bond</keyword>
<dbReference type="SUPFAM" id="SSF55424">
    <property type="entry name" value="FAD/NAD-linked reductases, dimerisation (C-terminal) domain"/>
    <property type="match status" value="1"/>
</dbReference>
<evidence type="ECO:0000256" key="3">
    <source>
        <dbReference type="ARBA" id="ARBA00012610"/>
    </source>
</evidence>
<evidence type="ECO:0000256" key="6">
    <source>
        <dbReference type="ARBA" id="ARBA00022857"/>
    </source>
</evidence>
<dbReference type="PROSITE" id="PS00076">
    <property type="entry name" value="PYRIDINE_REDOX_1"/>
    <property type="match status" value="1"/>
</dbReference>
<keyword evidence="7" id="KW-0712">Selenocysteine</keyword>
<dbReference type="InterPro" id="IPR023753">
    <property type="entry name" value="FAD/NAD-binding_dom"/>
</dbReference>
<evidence type="ECO:0000259" key="13">
    <source>
        <dbReference type="Pfam" id="PF02852"/>
    </source>
</evidence>
<evidence type="ECO:0000256" key="4">
    <source>
        <dbReference type="ARBA" id="ARBA00022630"/>
    </source>
</evidence>
<dbReference type="InterPro" id="IPR012999">
    <property type="entry name" value="Pyr_OxRdtase_I_AS"/>
</dbReference>
<comment type="similarity">
    <text evidence="2 11">Belongs to the class-I pyridine nucleotide-disulfide oxidoreductase family.</text>
</comment>
<dbReference type="EC" id="1.8.1.9" evidence="3"/>
<dbReference type="InterPro" id="IPR004099">
    <property type="entry name" value="Pyr_nucl-diS_OxRdtase_dimer"/>
</dbReference>
<comment type="caution">
    <text evidence="15">The sequence shown here is derived from an EMBL/GenBank/DDBJ whole genome shotgun (WGS) entry which is preliminary data.</text>
</comment>
<dbReference type="SUPFAM" id="SSF51905">
    <property type="entry name" value="FAD/NAD(P)-binding domain"/>
    <property type="match status" value="1"/>
</dbReference>
<dbReference type="Pfam" id="PF07992">
    <property type="entry name" value="Pyr_redox_2"/>
    <property type="match status" value="1"/>
</dbReference>
<keyword evidence="16" id="KW-1185">Reference proteome</keyword>
<dbReference type="Pfam" id="PF02852">
    <property type="entry name" value="Pyr_redox_dim"/>
    <property type="match status" value="1"/>
</dbReference>
<comment type="cofactor">
    <cofactor evidence="1">
        <name>FAD</name>
        <dbReference type="ChEBI" id="CHEBI:57692"/>
    </cofactor>
</comment>
<keyword evidence="5 11" id="KW-0274">FAD</keyword>
<dbReference type="PRINTS" id="PR00411">
    <property type="entry name" value="PNDRDTASEI"/>
</dbReference>
<dbReference type="PRINTS" id="PR00368">
    <property type="entry name" value="FADPNR"/>
</dbReference>
<evidence type="ECO:0000313" key="15">
    <source>
        <dbReference type="EMBL" id="KAK7237792.1"/>
    </source>
</evidence>
<dbReference type="InterPro" id="IPR046952">
    <property type="entry name" value="GSHR/TRXR-like"/>
</dbReference>
<dbReference type="Gene3D" id="3.50.50.60">
    <property type="entry name" value="FAD/NAD(P)-binding domain"/>
    <property type="match status" value="2"/>
</dbReference>
<evidence type="ECO:0000256" key="8">
    <source>
        <dbReference type="ARBA" id="ARBA00023002"/>
    </source>
</evidence>
<gene>
    <name evidence="15" type="primary">TXNRD1</name>
    <name evidence="15" type="ORF">SO694_00022055</name>
</gene>
<evidence type="ECO:0000256" key="11">
    <source>
        <dbReference type="RuleBase" id="RU003691"/>
    </source>
</evidence>
<accession>A0ABR1FSY1</accession>
<dbReference type="PANTHER" id="PTHR42737">
    <property type="entry name" value="GLUTATHIONE REDUCTASE"/>
    <property type="match status" value="1"/>
</dbReference>
<dbReference type="EMBL" id="JBBJCI010000231">
    <property type="protein sequence ID" value="KAK7237792.1"/>
    <property type="molecule type" value="Genomic_DNA"/>
</dbReference>
<evidence type="ECO:0000256" key="5">
    <source>
        <dbReference type="ARBA" id="ARBA00022827"/>
    </source>
</evidence>
<feature type="chain" id="PRO_5045757910" description="thioredoxin-disulfide reductase (NADPH)" evidence="12">
    <location>
        <begin position="17"/>
        <end position="637"/>
    </location>
</feature>
<evidence type="ECO:0000256" key="2">
    <source>
        <dbReference type="ARBA" id="ARBA00007532"/>
    </source>
</evidence>
<evidence type="ECO:0000256" key="7">
    <source>
        <dbReference type="ARBA" id="ARBA00022933"/>
    </source>
</evidence>
<evidence type="ECO:0000256" key="9">
    <source>
        <dbReference type="ARBA" id="ARBA00023157"/>
    </source>
</evidence>
<protein>
    <recommendedName>
        <fullName evidence="3">thioredoxin-disulfide reductase (NADPH)</fullName>
        <ecNumber evidence="3">1.8.1.9</ecNumber>
    </recommendedName>
</protein>
<dbReference type="InterPro" id="IPR036188">
    <property type="entry name" value="FAD/NAD-bd_sf"/>
</dbReference>
<dbReference type="Gene3D" id="3.30.390.30">
    <property type="match status" value="1"/>
</dbReference>
<dbReference type="InterPro" id="IPR016156">
    <property type="entry name" value="FAD/NAD-linked_Rdtase_dimer_sf"/>
</dbReference>
<feature type="domain" description="Pyridine nucleotide-disulphide oxidoreductase dimerisation" evidence="13">
    <location>
        <begin position="508"/>
        <end position="622"/>
    </location>
</feature>
<reference evidence="15 16" key="1">
    <citation type="submission" date="2024-03" db="EMBL/GenBank/DDBJ databases">
        <title>Aureococcus anophagefferens CCMP1851 and Kratosvirus quantuckense: Draft genome of a second virus-susceptible host strain in the model system.</title>
        <authorList>
            <person name="Chase E."/>
            <person name="Truchon A.R."/>
            <person name="Schepens W."/>
            <person name="Wilhelm S.W."/>
        </authorList>
    </citation>
    <scope>NUCLEOTIDE SEQUENCE [LARGE SCALE GENOMIC DNA]</scope>
    <source>
        <strain evidence="15 16">CCMP1851</strain>
    </source>
</reference>
<dbReference type="InterPro" id="IPR006338">
    <property type="entry name" value="Thioredoxin/glutathione_Rdtase"/>
</dbReference>
<evidence type="ECO:0000256" key="1">
    <source>
        <dbReference type="ARBA" id="ARBA00001974"/>
    </source>
</evidence>
<feature type="domain" description="FAD/NAD(P)-binding" evidence="14">
    <location>
        <begin position="155"/>
        <end position="488"/>
    </location>
</feature>
<name>A0ABR1FSY1_AURAN</name>
<keyword evidence="12" id="KW-0732">Signal</keyword>
<evidence type="ECO:0000256" key="10">
    <source>
        <dbReference type="ARBA" id="ARBA00023284"/>
    </source>
</evidence>
<evidence type="ECO:0000313" key="16">
    <source>
        <dbReference type="Proteomes" id="UP001363151"/>
    </source>
</evidence>
<dbReference type="PANTHER" id="PTHR42737:SF8">
    <property type="entry name" value="THIOREDOXIN-DISULFIDE REDUCTASE"/>
    <property type="match status" value="1"/>
</dbReference>
<evidence type="ECO:0000259" key="14">
    <source>
        <dbReference type="Pfam" id="PF07992"/>
    </source>
</evidence>